<proteinExistence type="predicted"/>
<dbReference type="Pfam" id="PF17037">
    <property type="entry name" value="CBP_BcsO"/>
    <property type="match status" value="1"/>
</dbReference>
<comment type="caution">
    <text evidence="2">The sequence shown here is derived from an EMBL/GenBank/DDBJ whole genome shotgun (WGS) entry which is preliminary data.</text>
</comment>
<gene>
    <name evidence="2" type="ORF">ACH50_17170</name>
</gene>
<dbReference type="EMBL" id="LFEJ01000023">
    <property type="protein sequence ID" value="KMV33386.1"/>
    <property type="molecule type" value="Genomic_DNA"/>
</dbReference>
<name>A0A0J8VJM3_9ENTR</name>
<accession>A0A0J8VJM3</accession>
<feature type="region of interest" description="Disordered" evidence="1">
    <location>
        <begin position="163"/>
        <end position="183"/>
    </location>
</feature>
<dbReference type="RefSeq" id="WP_048888462.1">
    <property type="nucleotide sequence ID" value="NZ_LFEJ01000023.1"/>
</dbReference>
<protein>
    <recommendedName>
        <fullName evidence="4">Cellulose biosynthesis protein BcsO</fullName>
    </recommendedName>
</protein>
<organism evidence="2 3">
    <name type="scientific">Franconibacter pulveris</name>
    <dbReference type="NCBI Taxonomy" id="435910"/>
    <lineage>
        <taxon>Bacteria</taxon>
        <taxon>Pseudomonadati</taxon>
        <taxon>Pseudomonadota</taxon>
        <taxon>Gammaproteobacteria</taxon>
        <taxon>Enterobacterales</taxon>
        <taxon>Enterobacteriaceae</taxon>
        <taxon>Franconibacter</taxon>
    </lineage>
</organism>
<dbReference type="OrthoDB" id="6434633at2"/>
<dbReference type="InterPro" id="IPR031484">
    <property type="entry name" value="CBP_BcsO"/>
</dbReference>
<dbReference type="Proteomes" id="UP000037315">
    <property type="component" value="Unassembled WGS sequence"/>
</dbReference>
<dbReference type="PATRIC" id="fig|1656095.3.peg.1539"/>
<evidence type="ECO:0008006" key="4">
    <source>
        <dbReference type="Google" id="ProtNLM"/>
    </source>
</evidence>
<reference evidence="2 3" key="1">
    <citation type="submission" date="2015-06" db="EMBL/GenBank/DDBJ databases">
        <title>Genome sequencing of Cronobacter sp. strain DJ34 isolated from petroleum contaminated sludge of Duliajan Oil Fields, Assam, India.</title>
        <authorList>
            <person name="Pal S."/>
            <person name="Banerjee T.D."/>
            <person name="Roy A."/>
            <person name="Sar P."/>
            <person name="Kazy S.K."/>
        </authorList>
    </citation>
    <scope>NUCLEOTIDE SEQUENCE [LARGE SCALE GENOMIC DNA]</scope>
    <source>
        <strain evidence="2 3">DJ34</strain>
    </source>
</reference>
<evidence type="ECO:0000313" key="2">
    <source>
        <dbReference type="EMBL" id="KMV33386.1"/>
    </source>
</evidence>
<evidence type="ECO:0000256" key="1">
    <source>
        <dbReference type="SAM" id="MobiDB-lite"/>
    </source>
</evidence>
<dbReference type="AlphaFoldDB" id="A0A0J8VJM3"/>
<sequence length="192" mass="20025">MTHYDDLQRFKDKTQTQSVAFKDMSAQRHAHEQGSWAILNQLAPEEENAALSGAGHVSRSVEVVSPGAFNAAQPAASFSQASPAAATAPALLRDVAQQLPATAPTVSAQPEPEPVAGIASEPAFAPDANALSTPAPVAVEKPATLAVAQAAPKNADPVNYAQLFAPKAPEAPRSEDKNQPLQGLFERIASCR</sequence>
<keyword evidence="3" id="KW-1185">Reference proteome</keyword>
<evidence type="ECO:0000313" key="3">
    <source>
        <dbReference type="Proteomes" id="UP000037315"/>
    </source>
</evidence>
<dbReference type="STRING" id="1121863.GCA_000621185_01378"/>